<evidence type="ECO:0000313" key="2">
    <source>
        <dbReference type="Proteomes" id="UP000237105"/>
    </source>
</evidence>
<protein>
    <submittedName>
        <fullName evidence="1">Uncharacterized protein</fullName>
    </submittedName>
</protein>
<accession>A0A2P5AY94</accession>
<keyword evidence="2" id="KW-1185">Reference proteome</keyword>
<evidence type="ECO:0000313" key="1">
    <source>
        <dbReference type="EMBL" id="PON41491.1"/>
    </source>
</evidence>
<feature type="non-terminal residue" evidence="1">
    <location>
        <position position="53"/>
    </location>
</feature>
<sequence>MRRVKGFELLPFDPEIERTLPKLREEKRREAQAMSANNNNDQQQWAIREYFNL</sequence>
<dbReference type="AlphaFoldDB" id="A0A2P5AY94"/>
<reference evidence="2" key="1">
    <citation type="submission" date="2016-06" db="EMBL/GenBank/DDBJ databases">
        <title>Parallel loss of symbiosis genes in relatives of nitrogen-fixing non-legume Parasponia.</title>
        <authorList>
            <person name="Van Velzen R."/>
            <person name="Holmer R."/>
            <person name="Bu F."/>
            <person name="Rutten L."/>
            <person name="Van Zeijl A."/>
            <person name="Liu W."/>
            <person name="Santuari L."/>
            <person name="Cao Q."/>
            <person name="Sharma T."/>
            <person name="Shen D."/>
            <person name="Roswanjaya Y."/>
            <person name="Wardhani T."/>
            <person name="Kalhor M.S."/>
            <person name="Jansen J."/>
            <person name="Van den Hoogen J."/>
            <person name="Gungor B."/>
            <person name="Hartog M."/>
            <person name="Hontelez J."/>
            <person name="Verver J."/>
            <person name="Yang W.-C."/>
            <person name="Schijlen E."/>
            <person name="Repin R."/>
            <person name="Schilthuizen M."/>
            <person name="Schranz E."/>
            <person name="Heidstra R."/>
            <person name="Miyata K."/>
            <person name="Fedorova E."/>
            <person name="Kohlen W."/>
            <person name="Bisseling T."/>
            <person name="Smit S."/>
            <person name="Geurts R."/>
        </authorList>
    </citation>
    <scope>NUCLEOTIDE SEQUENCE [LARGE SCALE GENOMIC DNA]</scope>
    <source>
        <strain evidence="2">cv. WU1-14</strain>
    </source>
</reference>
<gene>
    <name evidence="1" type="ORF">PanWU01x14_289360</name>
</gene>
<organism evidence="1 2">
    <name type="scientific">Parasponia andersonii</name>
    <name type="common">Sponia andersonii</name>
    <dbReference type="NCBI Taxonomy" id="3476"/>
    <lineage>
        <taxon>Eukaryota</taxon>
        <taxon>Viridiplantae</taxon>
        <taxon>Streptophyta</taxon>
        <taxon>Embryophyta</taxon>
        <taxon>Tracheophyta</taxon>
        <taxon>Spermatophyta</taxon>
        <taxon>Magnoliopsida</taxon>
        <taxon>eudicotyledons</taxon>
        <taxon>Gunneridae</taxon>
        <taxon>Pentapetalae</taxon>
        <taxon>rosids</taxon>
        <taxon>fabids</taxon>
        <taxon>Rosales</taxon>
        <taxon>Cannabaceae</taxon>
        <taxon>Parasponia</taxon>
    </lineage>
</organism>
<name>A0A2P5AY94_PARAD</name>
<dbReference type="EMBL" id="JXTB01000414">
    <property type="protein sequence ID" value="PON41491.1"/>
    <property type="molecule type" value="Genomic_DNA"/>
</dbReference>
<dbReference type="Proteomes" id="UP000237105">
    <property type="component" value="Unassembled WGS sequence"/>
</dbReference>
<proteinExistence type="predicted"/>
<comment type="caution">
    <text evidence="1">The sequence shown here is derived from an EMBL/GenBank/DDBJ whole genome shotgun (WGS) entry which is preliminary data.</text>
</comment>